<evidence type="ECO:0000313" key="1">
    <source>
        <dbReference type="EMBL" id="KAJ8795259.1"/>
    </source>
</evidence>
<name>A0AB34HXV8_ESCRO</name>
<comment type="caution">
    <text evidence="1">The sequence shown here is derived from an EMBL/GenBank/DDBJ whole genome shotgun (WGS) entry which is preliminary data.</text>
</comment>
<gene>
    <name evidence="1" type="ORF">J1605_002883</name>
</gene>
<keyword evidence="2" id="KW-1185">Reference proteome</keyword>
<proteinExistence type="predicted"/>
<dbReference type="AlphaFoldDB" id="A0AB34HXV8"/>
<protein>
    <submittedName>
        <fullName evidence="1">Uncharacterized protein</fullName>
    </submittedName>
</protein>
<accession>A0AB34HXV8</accession>
<evidence type="ECO:0000313" key="2">
    <source>
        <dbReference type="Proteomes" id="UP001159641"/>
    </source>
</evidence>
<organism evidence="1 2">
    <name type="scientific">Eschrichtius robustus</name>
    <name type="common">California gray whale</name>
    <name type="synonym">Eschrichtius gibbosus</name>
    <dbReference type="NCBI Taxonomy" id="9764"/>
    <lineage>
        <taxon>Eukaryota</taxon>
        <taxon>Metazoa</taxon>
        <taxon>Chordata</taxon>
        <taxon>Craniata</taxon>
        <taxon>Vertebrata</taxon>
        <taxon>Euteleostomi</taxon>
        <taxon>Mammalia</taxon>
        <taxon>Eutheria</taxon>
        <taxon>Laurasiatheria</taxon>
        <taxon>Artiodactyla</taxon>
        <taxon>Whippomorpha</taxon>
        <taxon>Cetacea</taxon>
        <taxon>Mysticeti</taxon>
        <taxon>Eschrichtiidae</taxon>
        <taxon>Eschrichtius</taxon>
    </lineage>
</organism>
<reference evidence="1 2" key="1">
    <citation type="submission" date="2022-11" db="EMBL/GenBank/DDBJ databases">
        <title>Whole genome sequence of Eschrichtius robustus ER-17-0199.</title>
        <authorList>
            <person name="Bruniche-Olsen A."/>
            <person name="Black A.N."/>
            <person name="Fields C.J."/>
            <person name="Walden K."/>
            <person name="Dewoody J.A."/>
        </authorList>
    </citation>
    <scope>NUCLEOTIDE SEQUENCE [LARGE SCALE GENOMIC DNA]</scope>
    <source>
        <strain evidence="1">ER-17-0199</strain>
        <tissue evidence="1">Blubber</tissue>
    </source>
</reference>
<dbReference type="Proteomes" id="UP001159641">
    <property type="component" value="Unassembled WGS sequence"/>
</dbReference>
<sequence length="122" mass="13421">MPPSQQPLHHPGVTFPSWRAVIAWPDLDPSGKHQGLPESSSTTLAAKGVRTKTNRLKFGVVTVVVHIGLREPIITFSETLRGASLVVQWLGIRLPMQGTRVRALVREDPTCLGATKPVRHNY</sequence>
<dbReference type="EMBL" id="JAIQCJ010000586">
    <property type="protein sequence ID" value="KAJ8795259.1"/>
    <property type="molecule type" value="Genomic_DNA"/>
</dbReference>